<dbReference type="NCBIfam" id="TIGR02591">
    <property type="entry name" value="cas_Csh1"/>
    <property type="match status" value="1"/>
</dbReference>
<dbReference type="Pfam" id="PF09484">
    <property type="entry name" value="Cas_TM1802"/>
    <property type="match status" value="1"/>
</dbReference>
<dbReference type="Proteomes" id="UP001157947">
    <property type="component" value="Unassembled WGS sequence"/>
</dbReference>
<dbReference type="EMBL" id="FXTX01000003">
    <property type="protein sequence ID" value="SMP04214.1"/>
    <property type="molecule type" value="Genomic_DNA"/>
</dbReference>
<accession>A0AA45WJS3</accession>
<gene>
    <name evidence="1" type="ORF">SAMN06264868_1036</name>
</gene>
<dbReference type="InterPro" id="IPR013389">
    <property type="entry name" value="CRISPR-assoc_prot_Cas8b"/>
</dbReference>
<organism evidence="1 2">
    <name type="scientific">Venenivibrio stagnispumantis</name>
    <dbReference type="NCBI Taxonomy" id="407998"/>
    <lineage>
        <taxon>Bacteria</taxon>
        <taxon>Pseudomonadati</taxon>
        <taxon>Aquificota</taxon>
        <taxon>Aquificia</taxon>
        <taxon>Aquificales</taxon>
        <taxon>Hydrogenothermaceae</taxon>
        <taxon>Venenivibrio</taxon>
    </lineage>
</organism>
<evidence type="ECO:0000313" key="1">
    <source>
        <dbReference type="EMBL" id="SMP04214.1"/>
    </source>
</evidence>
<dbReference type="InterPro" id="IPR013420">
    <property type="entry name" value="CRISPR-assoc_prot_Cas8b/Csh1_C"/>
</dbReference>
<comment type="caution">
    <text evidence="1">The sequence shown here is derived from an EMBL/GenBank/DDBJ whole genome shotgun (WGS) entry which is preliminary data.</text>
</comment>
<reference evidence="1" key="1">
    <citation type="submission" date="2017-05" db="EMBL/GenBank/DDBJ databases">
        <authorList>
            <person name="Varghese N."/>
            <person name="Submissions S."/>
        </authorList>
    </citation>
    <scope>NUCLEOTIDE SEQUENCE</scope>
    <source>
        <strain evidence="1">DSM 18763</strain>
    </source>
</reference>
<dbReference type="RefSeq" id="WP_265133890.1">
    <property type="nucleotide sequence ID" value="NZ_FXTX01000003.1"/>
</dbReference>
<protein>
    <submittedName>
        <fullName evidence="1">CRISPR-associated protein, Csh1 family</fullName>
    </submittedName>
</protein>
<name>A0AA45WJS3_9AQUI</name>
<proteinExistence type="predicted"/>
<evidence type="ECO:0000313" key="2">
    <source>
        <dbReference type="Proteomes" id="UP001157947"/>
    </source>
</evidence>
<keyword evidence="2" id="KW-1185">Reference proteome</keyword>
<dbReference type="AlphaFoldDB" id="A0AA45WJS3"/>
<sequence>MLTALKYIGQLLLENEQKEVVDILLENPDSNGTYKTVFVLEFDKDLNFKDVVVEEFKGENWKIYLYKRASGSNAPDFSPTSRITEPKKTLENKILRWFENHKNIPEINKIYKELENHKEEILTKIKQNQTKDGKIITLKIDGKYLYEIEEPNFKEILINDFMAKIKEVSKKDAVCSVCGEKKDEVFTTSLIYKFYTLDKECYITSGFSKKDAWKNFPICEECFLKIDYAKKYIEEKLKFKFYGKDYYIIPKLILDTPEALKEINEILSYEAGKITLENKKLITDDKEEIFEILKDYKDVVSFYLLFLKKDNAAERILLSIEDVLPSRIHKIFDAKEKVDKIFSQEYNFGKIVRFLDEFDKTFYEVIDKIFKEGKIDFKTLIQIFNKKIRENFLNGNNFSYTVFDALMNIKFFEEIGLLQYEGEIMENSKFEKIYQKVGKSLNTPAKRGIFLLGALTQMLLNIQAQERQSTPFVKNLKGLKMNEEDIKGLLAKVINKLMEYDKYDKGKKEIAEEISKNLLSEDKFKLNIDEINFYFVSGMALYKDVANVVYENEKESQTV</sequence>
<dbReference type="NCBIfam" id="TIGR02556">
    <property type="entry name" value="cas_TM1802"/>
    <property type="match status" value="1"/>
</dbReference>